<feature type="compositionally biased region" description="Polar residues" evidence="1">
    <location>
        <begin position="382"/>
        <end position="413"/>
    </location>
</feature>
<dbReference type="EMBL" id="JOJR01000083">
    <property type="protein sequence ID" value="RCN46261.1"/>
    <property type="molecule type" value="Genomic_DNA"/>
</dbReference>
<dbReference type="InterPro" id="IPR034085">
    <property type="entry name" value="TOG"/>
</dbReference>
<dbReference type="STRING" id="29170.A0A368GPF4"/>
<dbReference type="GO" id="GO:0008017">
    <property type="term" value="F:microtubule binding"/>
    <property type="evidence" value="ECO:0007669"/>
    <property type="project" value="TreeGrafter"/>
</dbReference>
<feature type="domain" description="TOG" evidence="2">
    <location>
        <begin position="814"/>
        <end position="1042"/>
    </location>
</feature>
<evidence type="ECO:0000259" key="2">
    <source>
        <dbReference type="SMART" id="SM01349"/>
    </source>
</evidence>
<dbReference type="SUPFAM" id="SSF48371">
    <property type="entry name" value="ARM repeat"/>
    <property type="match status" value="2"/>
</dbReference>
<accession>A0A368GPF4</accession>
<comment type="caution">
    <text evidence="3">The sequence shown here is derived from an EMBL/GenBank/DDBJ whole genome shotgun (WGS) entry which is preliminary data.</text>
</comment>
<dbReference type="GO" id="GO:0005815">
    <property type="term" value="C:microtubule organizing center"/>
    <property type="evidence" value="ECO:0007669"/>
    <property type="project" value="TreeGrafter"/>
</dbReference>
<dbReference type="AlphaFoldDB" id="A0A368GPF4"/>
<dbReference type="InterPro" id="IPR011989">
    <property type="entry name" value="ARM-like"/>
</dbReference>
<sequence>MPAQKRIPTTLRNSGNSAGAVNEEDFRKAFTQVPKCDIYSAKELQSQLESIRQVLENSQLDWSQRVNSLKLLRSILINGGMDFENELITGVHCLEDALITSVKDLRSQVCREACLTVSFLCEKLEASIVRLCEAILPATIGLIQNSAKIMSSSGANACYFIVKHVEHPKLIPIVLSYSSSKSKEIRKIVQDLVNQMLAIWTPAKLEKSLSGIIDCIKPFGIGDQEKIDLSVSPGMLVEEIRKGESLRRRVLATRIHRHALLLGMAISNWINIFRIKLSFSSRHSLDPAKQRSLSGAMSAASSSQSINSERDSLHMAHRPGGLGLNRPKTTSFFAGRSASEIDANAVRRAAAYTPAKSKLTGSVATRNTPARPSVVRSGIPPSRQTPLKTNNSVNPPGSVSQPGSRSTSPSRTGANRRPAPVSSTPSVMSSSRIGIGRPRQIGTREASPRRFSGGTLNRGASANGHAAGNDTRQLCNAIRNFSLTADDEEFSLGVLRYDQAGLTDALNACTSSNLNERKDGLRSLLEILKSRRNIPPPDIKKICDVLNKLLTEGNHKLLSMVMDILNVFVSSYHDSLGDWLQFLLLRLLHKSGVEILPTVVQPLNMALKAVRTTFRPELQLIAICKNIQDPIQTPPVKAKAATLNYLHELLQGMEQGSNLSRDEVRGAVQKIFQWMEDPKNVSIKLACERVIYDFFSLNTADFSTILSTYPPQWREFAYSLLKKNKPSESAVPRSPAAAPVHEAISDMSAQITDYVDSRGVMGPLTTSANLSASPANVSHLLNGSSSRAVSNANDTDLSLGSIGEIESTLYLKDDVHQQNKFIAELLNELSNLDPLRRSEQNHALQTLQQMVSEGSLTTWEENFKSLILHIFNVLAVNDVTLKRSALKLLTKICVAQAVSFYDLAEMTLFKVLDSIAEEENPQVMNVADECLKTLATHFPLHVVIRATKPIIAQENDPRVGPALKMLTRLIESLDVEELTARLPEIAPGVVNCYSNPQSSVRKSTVFCLVAMVNKLGREPVNPYLTSLSNSKRFPKGIKNEPTEKVGVFSGVFWRKLLIGWAIGTHRHNSSDPSTRGVHSANTDVFYTFLTTVTSP</sequence>
<feature type="region of interest" description="Disordered" evidence="1">
    <location>
        <begin position="355"/>
        <end position="468"/>
    </location>
</feature>
<evidence type="ECO:0000256" key="1">
    <source>
        <dbReference type="SAM" id="MobiDB-lite"/>
    </source>
</evidence>
<dbReference type="InterPro" id="IPR016024">
    <property type="entry name" value="ARM-type_fold"/>
</dbReference>
<organism evidence="3 4">
    <name type="scientific">Ancylostoma caninum</name>
    <name type="common">Dog hookworm</name>
    <dbReference type="NCBI Taxonomy" id="29170"/>
    <lineage>
        <taxon>Eukaryota</taxon>
        <taxon>Metazoa</taxon>
        <taxon>Ecdysozoa</taxon>
        <taxon>Nematoda</taxon>
        <taxon>Chromadorea</taxon>
        <taxon>Rhabditida</taxon>
        <taxon>Rhabditina</taxon>
        <taxon>Rhabditomorpha</taxon>
        <taxon>Strongyloidea</taxon>
        <taxon>Ancylostomatidae</taxon>
        <taxon>Ancylostomatinae</taxon>
        <taxon>Ancylostoma</taxon>
    </lineage>
</organism>
<dbReference type="GO" id="GO:0072686">
    <property type="term" value="C:mitotic spindle"/>
    <property type="evidence" value="ECO:0007669"/>
    <property type="project" value="TreeGrafter"/>
</dbReference>
<dbReference type="PANTHER" id="PTHR21567">
    <property type="entry name" value="CLASP"/>
    <property type="match status" value="1"/>
</dbReference>
<dbReference type="GO" id="GO:0090307">
    <property type="term" value="P:mitotic spindle assembly"/>
    <property type="evidence" value="ECO:0007669"/>
    <property type="project" value="TreeGrafter"/>
</dbReference>
<dbReference type="GO" id="GO:0000776">
    <property type="term" value="C:kinetochore"/>
    <property type="evidence" value="ECO:0007669"/>
    <property type="project" value="TreeGrafter"/>
</dbReference>
<dbReference type="SMART" id="SM01349">
    <property type="entry name" value="TOG"/>
    <property type="match status" value="2"/>
</dbReference>
<dbReference type="InterPro" id="IPR024395">
    <property type="entry name" value="CLASP_N_dom"/>
</dbReference>
<protein>
    <submittedName>
        <fullName evidence="3">HEAT repeat protein</fullName>
    </submittedName>
</protein>
<gene>
    <name evidence="3" type="ORF">ANCCAN_07721</name>
</gene>
<proteinExistence type="predicted"/>
<evidence type="ECO:0000313" key="3">
    <source>
        <dbReference type="EMBL" id="RCN46261.1"/>
    </source>
</evidence>
<feature type="domain" description="TOG" evidence="2">
    <location>
        <begin position="489"/>
        <end position="730"/>
    </location>
</feature>
<dbReference type="GO" id="GO:0040001">
    <property type="term" value="P:establishment of mitotic spindle localization"/>
    <property type="evidence" value="ECO:0007669"/>
    <property type="project" value="TreeGrafter"/>
</dbReference>
<feature type="region of interest" description="Disordered" evidence="1">
    <location>
        <begin position="290"/>
        <end position="329"/>
    </location>
</feature>
<dbReference type="GO" id="GO:0005876">
    <property type="term" value="C:spindle microtubule"/>
    <property type="evidence" value="ECO:0007669"/>
    <property type="project" value="TreeGrafter"/>
</dbReference>
<feature type="compositionally biased region" description="Low complexity" evidence="1">
    <location>
        <begin position="292"/>
        <end position="307"/>
    </location>
</feature>
<dbReference type="Pfam" id="PF12348">
    <property type="entry name" value="CLASP_N"/>
    <property type="match status" value="1"/>
</dbReference>
<dbReference type="GO" id="GO:0045180">
    <property type="term" value="C:basal cortex"/>
    <property type="evidence" value="ECO:0007669"/>
    <property type="project" value="TreeGrafter"/>
</dbReference>
<evidence type="ECO:0000313" key="4">
    <source>
        <dbReference type="Proteomes" id="UP000252519"/>
    </source>
</evidence>
<reference evidence="3 4" key="1">
    <citation type="submission" date="2014-10" db="EMBL/GenBank/DDBJ databases">
        <title>Draft genome of the hookworm Ancylostoma caninum.</title>
        <authorList>
            <person name="Mitreva M."/>
        </authorList>
    </citation>
    <scope>NUCLEOTIDE SEQUENCE [LARGE SCALE GENOMIC DNA]</scope>
    <source>
        <strain evidence="3 4">Baltimore</strain>
    </source>
</reference>
<keyword evidence="4" id="KW-1185">Reference proteome</keyword>
<feature type="compositionally biased region" description="Low complexity" evidence="1">
    <location>
        <begin position="420"/>
        <end position="431"/>
    </location>
</feature>
<feature type="compositionally biased region" description="Polar residues" evidence="1">
    <location>
        <begin position="359"/>
        <end position="370"/>
    </location>
</feature>
<dbReference type="Gene3D" id="1.25.10.10">
    <property type="entry name" value="Leucine-rich Repeat Variant"/>
    <property type="match status" value="3"/>
</dbReference>
<dbReference type="GO" id="GO:0005881">
    <property type="term" value="C:cytoplasmic microtubule"/>
    <property type="evidence" value="ECO:0007669"/>
    <property type="project" value="TreeGrafter"/>
</dbReference>
<dbReference type="OrthoDB" id="46159at2759"/>
<name>A0A368GPF4_ANCCA</name>
<dbReference type="PANTHER" id="PTHR21567:SF9">
    <property type="entry name" value="CLIP-ASSOCIATING PROTEIN"/>
    <property type="match status" value="1"/>
</dbReference>
<dbReference type="Proteomes" id="UP000252519">
    <property type="component" value="Unassembled WGS sequence"/>
</dbReference>